<evidence type="ECO:0000259" key="5">
    <source>
        <dbReference type="Pfam" id="PF00294"/>
    </source>
</evidence>
<evidence type="ECO:0000256" key="3">
    <source>
        <dbReference type="ARBA" id="ARBA00022777"/>
    </source>
</evidence>
<dbReference type="Pfam" id="PF00294">
    <property type="entry name" value="PfkB"/>
    <property type="match status" value="1"/>
</dbReference>
<sequence length="331" mass="34941">MKKYHLYGIGAALVDTEIEINDQELSSLGVEKGLMTLVDAARQQELLDKLSSHMVHASLASGGSACNSVIAAAYFGAKNYYSCKVANDEHGDFFMNDIKAAGVDADFDGEKSAGVTGKCLVLISPDAERSMNTNLGISETLSISELNEAALADSEYFYAEGYLVTSDTGRAAAIAGRKIAEQNGVKTALSFSDPGMVSFFRDGLVEMLGDGVDLIFCNEAEALGWAQSDSLDDAVSALKTVSKTFAITLGAEGALVFDGKELHKVSGHKVKAVDTNGAGDMFAGAFLYAITHGYDFKQAGNLASRAAAEVVSQYGPRLAGPKHRELLASFI</sequence>
<dbReference type="Proteomes" id="UP000237222">
    <property type="component" value="Unassembled WGS sequence"/>
</dbReference>
<dbReference type="InterPro" id="IPR002173">
    <property type="entry name" value="Carboh/pur_kinase_PfkB_CS"/>
</dbReference>
<gene>
    <name evidence="6" type="ORF">C0068_19110</name>
</gene>
<dbReference type="AlphaFoldDB" id="A0A2S4HAT5"/>
<evidence type="ECO:0000256" key="4">
    <source>
        <dbReference type="RuleBase" id="RU003704"/>
    </source>
</evidence>
<dbReference type="SUPFAM" id="SSF53613">
    <property type="entry name" value="Ribokinase-like"/>
    <property type="match status" value="1"/>
</dbReference>
<dbReference type="InterPro" id="IPR002139">
    <property type="entry name" value="Ribo/fructo_kinase"/>
</dbReference>
<feature type="domain" description="Carbohydrate kinase PfkB" evidence="5">
    <location>
        <begin position="43"/>
        <end position="318"/>
    </location>
</feature>
<comment type="similarity">
    <text evidence="1 4">Belongs to the carbohydrate kinase PfkB family.</text>
</comment>
<evidence type="ECO:0000256" key="2">
    <source>
        <dbReference type="ARBA" id="ARBA00022679"/>
    </source>
</evidence>
<evidence type="ECO:0000313" key="6">
    <source>
        <dbReference type="EMBL" id="POP51094.1"/>
    </source>
</evidence>
<accession>A0A2S4HAT5</accession>
<keyword evidence="3 4" id="KW-0418">Kinase</keyword>
<dbReference type="OrthoDB" id="9813569at2"/>
<organism evidence="6 7">
    <name type="scientific">Zhongshania marina</name>
    <dbReference type="NCBI Taxonomy" id="2304603"/>
    <lineage>
        <taxon>Bacteria</taxon>
        <taxon>Pseudomonadati</taxon>
        <taxon>Pseudomonadota</taxon>
        <taxon>Gammaproteobacteria</taxon>
        <taxon>Cellvibrionales</taxon>
        <taxon>Spongiibacteraceae</taxon>
        <taxon>Zhongshania</taxon>
    </lineage>
</organism>
<dbReference type="GO" id="GO:0016301">
    <property type="term" value="F:kinase activity"/>
    <property type="evidence" value="ECO:0007669"/>
    <property type="project" value="UniProtKB-KW"/>
</dbReference>
<dbReference type="PANTHER" id="PTHR43320">
    <property type="entry name" value="SUGAR KINASE"/>
    <property type="match status" value="1"/>
</dbReference>
<evidence type="ECO:0000256" key="1">
    <source>
        <dbReference type="ARBA" id="ARBA00010688"/>
    </source>
</evidence>
<name>A0A2S4HAT5_9GAMM</name>
<proteinExistence type="inferred from homology"/>
<comment type="caution">
    <text evidence="6">The sequence shown here is derived from an EMBL/GenBank/DDBJ whole genome shotgun (WGS) entry which is preliminary data.</text>
</comment>
<dbReference type="PRINTS" id="PR00990">
    <property type="entry name" value="RIBOKINASE"/>
</dbReference>
<dbReference type="RefSeq" id="WP_103686058.1">
    <property type="nucleotide sequence ID" value="NZ_PQGG01000044.1"/>
</dbReference>
<dbReference type="CDD" id="cd01168">
    <property type="entry name" value="adenosine_kinase"/>
    <property type="match status" value="1"/>
</dbReference>
<protein>
    <submittedName>
        <fullName evidence="6">Adenosine kinase</fullName>
    </submittedName>
</protein>
<evidence type="ECO:0000313" key="7">
    <source>
        <dbReference type="Proteomes" id="UP000237222"/>
    </source>
</evidence>
<dbReference type="Gene3D" id="3.40.1190.20">
    <property type="match status" value="1"/>
</dbReference>
<dbReference type="InterPro" id="IPR029056">
    <property type="entry name" value="Ribokinase-like"/>
</dbReference>
<dbReference type="EMBL" id="PQGG01000044">
    <property type="protein sequence ID" value="POP51094.1"/>
    <property type="molecule type" value="Genomic_DNA"/>
</dbReference>
<keyword evidence="2 4" id="KW-0808">Transferase</keyword>
<dbReference type="Gene3D" id="3.30.1110.10">
    <property type="match status" value="1"/>
</dbReference>
<dbReference type="PROSITE" id="PS00584">
    <property type="entry name" value="PFKB_KINASES_2"/>
    <property type="match status" value="1"/>
</dbReference>
<reference evidence="6 7" key="1">
    <citation type="submission" date="2018-01" db="EMBL/GenBank/DDBJ databases">
        <authorList>
            <person name="Yu X.-D."/>
        </authorList>
    </citation>
    <scope>NUCLEOTIDE SEQUENCE [LARGE SCALE GENOMIC DNA]</scope>
    <source>
        <strain evidence="6 7">ZX-21</strain>
    </source>
</reference>
<dbReference type="InterPro" id="IPR011611">
    <property type="entry name" value="PfkB_dom"/>
</dbReference>
<dbReference type="PANTHER" id="PTHR43320:SF3">
    <property type="entry name" value="CARBOHYDRATE KINASE PFKB DOMAIN-CONTAINING PROTEIN"/>
    <property type="match status" value="1"/>
</dbReference>
<dbReference type="InterPro" id="IPR052700">
    <property type="entry name" value="Carb_kinase_PfkB-like"/>
</dbReference>